<organism evidence="1 2">
    <name type="scientific">Circinella minor</name>
    <dbReference type="NCBI Taxonomy" id="1195481"/>
    <lineage>
        <taxon>Eukaryota</taxon>
        <taxon>Fungi</taxon>
        <taxon>Fungi incertae sedis</taxon>
        <taxon>Mucoromycota</taxon>
        <taxon>Mucoromycotina</taxon>
        <taxon>Mucoromycetes</taxon>
        <taxon>Mucorales</taxon>
        <taxon>Lichtheimiaceae</taxon>
        <taxon>Circinella</taxon>
    </lineage>
</organism>
<evidence type="ECO:0000313" key="1">
    <source>
        <dbReference type="EMBL" id="KAG2202817.1"/>
    </source>
</evidence>
<dbReference type="OrthoDB" id="2296951at2759"/>
<dbReference type="AlphaFoldDB" id="A0A8H7R1M8"/>
<protein>
    <submittedName>
        <fullName evidence="1">Uncharacterized protein</fullName>
    </submittedName>
</protein>
<keyword evidence="2" id="KW-1185">Reference proteome</keyword>
<dbReference type="Proteomes" id="UP000646827">
    <property type="component" value="Unassembled WGS sequence"/>
</dbReference>
<reference evidence="1 2" key="1">
    <citation type="submission" date="2020-12" db="EMBL/GenBank/DDBJ databases">
        <title>Metabolic potential, ecology and presence of endohyphal bacteria is reflected in genomic diversity of Mucoromycotina.</title>
        <authorList>
            <person name="Muszewska A."/>
            <person name="Okrasinska A."/>
            <person name="Steczkiewicz K."/>
            <person name="Drgas O."/>
            <person name="Orlowska M."/>
            <person name="Perlinska-Lenart U."/>
            <person name="Aleksandrzak-Piekarczyk T."/>
            <person name="Szatraj K."/>
            <person name="Zielenkiewicz U."/>
            <person name="Pilsyk S."/>
            <person name="Malc E."/>
            <person name="Mieczkowski P."/>
            <person name="Kruszewska J.S."/>
            <person name="Biernat P."/>
            <person name="Pawlowska J."/>
        </authorList>
    </citation>
    <scope>NUCLEOTIDE SEQUENCE [LARGE SCALE GENOMIC DNA]</scope>
    <source>
        <strain evidence="1 2">CBS 142.35</strain>
    </source>
</reference>
<gene>
    <name evidence="1" type="ORF">INT45_001530</name>
</gene>
<evidence type="ECO:0000313" key="2">
    <source>
        <dbReference type="Proteomes" id="UP000646827"/>
    </source>
</evidence>
<name>A0A8H7R1M8_9FUNG</name>
<sequence>MYNVNFHYLRHIHDICLKLGPLRSYSTRSAERAIGFFKKHIKQRVLPGSNAANIIKRHLITRAYHRMYVEEEVVEEVEEVEEEEEEDGNDQYTIPNGNQELELWDWHHATLDLYSSKYNLFRYLQKYWHNQFSDSRVLTSTLHTRIRVGKRLFKTDTVFRCKEYSGMARKLDTLVKLRLPIRGRSNSTAFYFGELILFFTHSYQGTFSSVIYKLYDILY</sequence>
<proteinExistence type="predicted"/>
<comment type="caution">
    <text evidence="1">The sequence shown here is derived from an EMBL/GenBank/DDBJ whole genome shotgun (WGS) entry which is preliminary data.</text>
</comment>
<dbReference type="EMBL" id="JAEPRB010001624">
    <property type="protein sequence ID" value="KAG2202817.1"/>
    <property type="molecule type" value="Genomic_DNA"/>
</dbReference>
<accession>A0A8H7R1M8</accession>